<keyword evidence="3" id="KW-1185">Reference proteome</keyword>
<evidence type="ECO:0000313" key="3">
    <source>
        <dbReference type="Proteomes" id="UP000721954"/>
    </source>
</evidence>
<proteinExistence type="predicted"/>
<dbReference type="Proteomes" id="UP000721954">
    <property type="component" value="Unassembled WGS sequence"/>
</dbReference>
<name>A0ABS3XN19_9ACTN</name>
<feature type="region of interest" description="Disordered" evidence="1">
    <location>
        <begin position="31"/>
        <end position="52"/>
    </location>
</feature>
<sequence>MEDQFGALGLPLNAIALWTTKYIDAAVAQLQAEGTSSETRTSPASPSSSTAT</sequence>
<organism evidence="2 3">
    <name type="scientific">Streptomyces smyrnaeus</name>
    <dbReference type="NCBI Taxonomy" id="1387713"/>
    <lineage>
        <taxon>Bacteria</taxon>
        <taxon>Bacillati</taxon>
        <taxon>Actinomycetota</taxon>
        <taxon>Actinomycetes</taxon>
        <taxon>Kitasatosporales</taxon>
        <taxon>Streptomycetaceae</taxon>
        <taxon>Streptomyces</taxon>
    </lineage>
</organism>
<feature type="compositionally biased region" description="Low complexity" evidence="1">
    <location>
        <begin position="35"/>
        <end position="52"/>
    </location>
</feature>
<protein>
    <submittedName>
        <fullName evidence="2">Tn3 family transposase</fullName>
    </submittedName>
</protein>
<accession>A0ABS3XN19</accession>
<reference evidence="2 3" key="1">
    <citation type="submission" date="2021-02" db="EMBL/GenBank/DDBJ databases">
        <title>Streptomyces spirodelae sp. nov., isolated from duckweed.</title>
        <authorList>
            <person name="Saimee Y."/>
            <person name="Duangmal K."/>
        </authorList>
    </citation>
    <scope>NUCLEOTIDE SEQUENCE [LARGE SCALE GENOMIC DNA]</scope>
    <source>
        <strain evidence="2 3">DSM 42105</strain>
    </source>
</reference>
<comment type="caution">
    <text evidence="2">The sequence shown here is derived from an EMBL/GenBank/DDBJ whole genome shotgun (WGS) entry which is preliminary data.</text>
</comment>
<evidence type="ECO:0000313" key="2">
    <source>
        <dbReference type="EMBL" id="MBO8196781.1"/>
    </source>
</evidence>
<dbReference type="EMBL" id="JAFFZM010000001">
    <property type="protein sequence ID" value="MBO8196781.1"/>
    <property type="molecule type" value="Genomic_DNA"/>
</dbReference>
<gene>
    <name evidence="2" type="ORF">JW613_00410</name>
</gene>
<evidence type="ECO:0000256" key="1">
    <source>
        <dbReference type="SAM" id="MobiDB-lite"/>
    </source>
</evidence>